<dbReference type="EMBL" id="BARU01003844">
    <property type="protein sequence ID" value="GAH28098.1"/>
    <property type="molecule type" value="Genomic_DNA"/>
</dbReference>
<accession>X1G502</accession>
<sequence>AGLWTAINIAGTNPNSVMAFIQVYDTGTGYLYGLRKNGSAENIYQDAWGMMNGFVEVDAAHILEGRIVNLAIDFFLIGSADSDGAPPAAPAGGSMAAKMVGHKMV</sequence>
<dbReference type="AlphaFoldDB" id="X1G502"/>
<organism evidence="1">
    <name type="scientific">marine sediment metagenome</name>
    <dbReference type="NCBI Taxonomy" id="412755"/>
    <lineage>
        <taxon>unclassified sequences</taxon>
        <taxon>metagenomes</taxon>
        <taxon>ecological metagenomes</taxon>
    </lineage>
</organism>
<name>X1G502_9ZZZZ</name>
<proteinExistence type="predicted"/>
<gene>
    <name evidence="1" type="ORF">S03H2_08063</name>
</gene>
<evidence type="ECO:0000313" key="1">
    <source>
        <dbReference type="EMBL" id="GAH28098.1"/>
    </source>
</evidence>
<reference evidence="1" key="1">
    <citation type="journal article" date="2014" name="Front. Microbiol.">
        <title>High frequency of phylogenetically diverse reductive dehalogenase-homologous genes in deep subseafloor sedimentary metagenomes.</title>
        <authorList>
            <person name="Kawai M."/>
            <person name="Futagami T."/>
            <person name="Toyoda A."/>
            <person name="Takaki Y."/>
            <person name="Nishi S."/>
            <person name="Hori S."/>
            <person name="Arai W."/>
            <person name="Tsubouchi T."/>
            <person name="Morono Y."/>
            <person name="Uchiyama I."/>
            <person name="Ito T."/>
            <person name="Fujiyama A."/>
            <person name="Inagaki F."/>
            <person name="Takami H."/>
        </authorList>
    </citation>
    <scope>NUCLEOTIDE SEQUENCE</scope>
    <source>
        <strain evidence="1">Expedition CK06-06</strain>
    </source>
</reference>
<feature type="non-terminal residue" evidence="1">
    <location>
        <position position="1"/>
    </location>
</feature>
<comment type="caution">
    <text evidence="1">The sequence shown here is derived from an EMBL/GenBank/DDBJ whole genome shotgun (WGS) entry which is preliminary data.</text>
</comment>
<protein>
    <submittedName>
        <fullName evidence="1">Uncharacterized protein</fullName>
    </submittedName>
</protein>